<proteinExistence type="predicted"/>
<keyword evidence="1" id="KW-0175">Coiled coil</keyword>
<gene>
    <name evidence="2" type="ORF">Bhyg_07792</name>
</gene>
<dbReference type="EMBL" id="WJQU01000002">
    <property type="protein sequence ID" value="KAJ6642838.1"/>
    <property type="molecule type" value="Genomic_DNA"/>
</dbReference>
<organism evidence="2 3">
    <name type="scientific">Pseudolycoriella hygida</name>
    <dbReference type="NCBI Taxonomy" id="35572"/>
    <lineage>
        <taxon>Eukaryota</taxon>
        <taxon>Metazoa</taxon>
        <taxon>Ecdysozoa</taxon>
        <taxon>Arthropoda</taxon>
        <taxon>Hexapoda</taxon>
        <taxon>Insecta</taxon>
        <taxon>Pterygota</taxon>
        <taxon>Neoptera</taxon>
        <taxon>Endopterygota</taxon>
        <taxon>Diptera</taxon>
        <taxon>Nematocera</taxon>
        <taxon>Sciaroidea</taxon>
        <taxon>Sciaridae</taxon>
        <taxon>Pseudolycoriella</taxon>
    </lineage>
</organism>
<reference evidence="2" key="1">
    <citation type="submission" date="2022-07" db="EMBL/GenBank/DDBJ databases">
        <authorList>
            <person name="Trinca V."/>
            <person name="Uliana J.V.C."/>
            <person name="Torres T.T."/>
            <person name="Ward R.J."/>
            <person name="Monesi N."/>
        </authorList>
    </citation>
    <scope>NUCLEOTIDE SEQUENCE</scope>
    <source>
        <strain evidence="2">HSMRA1968</strain>
        <tissue evidence="2">Whole embryos</tissue>
    </source>
</reference>
<keyword evidence="3" id="KW-1185">Reference proteome</keyword>
<evidence type="ECO:0000256" key="1">
    <source>
        <dbReference type="SAM" id="Coils"/>
    </source>
</evidence>
<evidence type="ECO:0000313" key="2">
    <source>
        <dbReference type="EMBL" id="KAJ6642838.1"/>
    </source>
</evidence>
<feature type="coiled-coil region" evidence="1">
    <location>
        <begin position="410"/>
        <end position="474"/>
    </location>
</feature>
<comment type="caution">
    <text evidence="2">The sequence shown here is derived from an EMBL/GenBank/DDBJ whole genome shotgun (WGS) entry which is preliminary data.</text>
</comment>
<dbReference type="Proteomes" id="UP001151699">
    <property type="component" value="Chromosome B"/>
</dbReference>
<protein>
    <submittedName>
        <fullName evidence="2">Uncharacterized protein</fullName>
    </submittedName>
</protein>
<name>A0A9Q0S3P7_9DIPT</name>
<sequence length="480" mass="56285">MKPVKKKLWHAFSIRVGEVKHGSGTSLNGNTARTCFKDPLKVANVLGINADLQTRQVMTSSAEKCSSFDLISLDIDVHVTNENRENKHKWTMLRFDCENCSYIKQVAEMAESEVSVTLLSSFGENFFSELEKSLKTKIPSLIKNILVLMDIDRSVILSEFDNDSITHIEQYMKFEFKENDKIKADDELKDYLENLTLLFRVDKKDTKENHYFYRTMDNFLNENKIENVNIKFVTSILNETIKRLGLLQFEDFASKADENKKFVADVENLKNTFAEVINNLKHLHTFEDFSGISVAEKEFNSLSEYFLNKRKLMGIETVLLKLEKDIINSQKPAKNVDKRFIVTWEKARRDQNSHFCRIYVDCVWNELKEYLKKLKSEEDRILSIENFNSSEKETNAAETIHWSQMFYDDLNKAEIDIQVANTKLKRMKIDYQKIVEEIEYRDQAMTKHVAFKAERNLQKENESLKLIINKYKDHFDVLNL</sequence>
<accession>A0A9Q0S3P7</accession>
<dbReference type="AlphaFoldDB" id="A0A9Q0S3P7"/>
<dbReference type="OrthoDB" id="7783304at2759"/>
<evidence type="ECO:0000313" key="3">
    <source>
        <dbReference type="Proteomes" id="UP001151699"/>
    </source>
</evidence>